<dbReference type="EMBL" id="BLAE01000004">
    <property type="protein sequence ID" value="GES06929.1"/>
    <property type="molecule type" value="Genomic_DNA"/>
</dbReference>
<dbReference type="Gene3D" id="3.40.50.150">
    <property type="entry name" value="Vaccinia Virus protein VP39"/>
    <property type="match status" value="1"/>
</dbReference>
<evidence type="ECO:0000313" key="1">
    <source>
        <dbReference type="EMBL" id="GES06929.1"/>
    </source>
</evidence>
<dbReference type="AlphaFoldDB" id="A0A5M3WF30"/>
<dbReference type="SUPFAM" id="SSF53335">
    <property type="entry name" value="S-adenosyl-L-methionine-dependent methyltransferases"/>
    <property type="match status" value="1"/>
</dbReference>
<evidence type="ECO:0008006" key="3">
    <source>
        <dbReference type="Google" id="ProtNLM"/>
    </source>
</evidence>
<keyword evidence="2" id="KW-1185">Reference proteome</keyword>
<dbReference type="Proteomes" id="UP000331127">
    <property type="component" value="Unassembled WGS sequence"/>
</dbReference>
<protein>
    <recommendedName>
        <fullName evidence="3">Methyltransferase</fullName>
    </recommendedName>
</protein>
<dbReference type="OrthoDB" id="3668614at2"/>
<organism evidence="1 2">
    <name type="scientific">Acrocarpospora macrocephala</name>
    <dbReference type="NCBI Taxonomy" id="150177"/>
    <lineage>
        <taxon>Bacteria</taxon>
        <taxon>Bacillati</taxon>
        <taxon>Actinomycetota</taxon>
        <taxon>Actinomycetes</taxon>
        <taxon>Streptosporangiales</taxon>
        <taxon>Streptosporangiaceae</taxon>
        <taxon>Acrocarpospora</taxon>
    </lineage>
</organism>
<proteinExistence type="predicted"/>
<sequence length="224" mass="24372">MRPATIADANQYWERYYSGEFIFGLGTEHILAVLQQIPPARTWADLGAGSESLLWSIPLDAGHLFAVDLDPHRLALLRDYAAARRPRGAYQTALKLCGRNADDFAQRCDRLAATIIADCLAGYPTPLRAGCADLVTQFGLLGLATSHAQFLTSWKACHEPLAAGGWAAGANWNATAKHGRIQLSQQLYTAACAETGMTPLLVTRVPITADPDFDSVWIYLGRKT</sequence>
<dbReference type="RefSeq" id="WP_155352638.1">
    <property type="nucleotide sequence ID" value="NZ_BAAAHL010000029.1"/>
</dbReference>
<name>A0A5M3WF30_9ACTN</name>
<comment type="caution">
    <text evidence="1">The sequence shown here is derived from an EMBL/GenBank/DDBJ whole genome shotgun (WGS) entry which is preliminary data.</text>
</comment>
<reference evidence="1 2" key="1">
    <citation type="submission" date="2019-10" db="EMBL/GenBank/DDBJ databases">
        <title>Whole genome shotgun sequence of Acrocarpospora macrocephala NBRC 16266.</title>
        <authorList>
            <person name="Ichikawa N."/>
            <person name="Kimura A."/>
            <person name="Kitahashi Y."/>
            <person name="Komaki H."/>
            <person name="Oguchi A."/>
        </authorList>
    </citation>
    <scope>NUCLEOTIDE SEQUENCE [LARGE SCALE GENOMIC DNA]</scope>
    <source>
        <strain evidence="1 2">NBRC 16266</strain>
    </source>
</reference>
<evidence type="ECO:0000313" key="2">
    <source>
        <dbReference type="Proteomes" id="UP000331127"/>
    </source>
</evidence>
<dbReference type="InterPro" id="IPR029063">
    <property type="entry name" value="SAM-dependent_MTases_sf"/>
</dbReference>
<accession>A0A5M3WF30</accession>
<gene>
    <name evidence="1" type="ORF">Amac_005240</name>
</gene>